<dbReference type="SUPFAM" id="SSF48726">
    <property type="entry name" value="Immunoglobulin"/>
    <property type="match status" value="3"/>
</dbReference>
<dbReference type="PANTHER" id="PTHR12080">
    <property type="entry name" value="SIGNALING LYMPHOCYTIC ACTIVATION MOLECULE"/>
    <property type="match status" value="1"/>
</dbReference>
<feature type="compositionally biased region" description="Polar residues" evidence="5">
    <location>
        <begin position="243"/>
        <end position="255"/>
    </location>
</feature>
<feature type="compositionally biased region" description="Acidic residues" evidence="5">
    <location>
        <begin position="1291"/>
        <end position="1302"/>
    </location>
</feature>
<feature type="compositionally biased region" description="Basic and acidic residues" evidence="5">
    <location>
        <begin position="1303"/>
        <end position="1314"/>
    </location>
</feature>
<feature type="compositionally biased region" description="Polar residues" evidence="5">
    <location>
        <begin position="1223"/>
        <end position="1233"/>
    </location>
</feature>
<feature type="compositionally biased region" description="Polar residues" evidence="5">
    <location>
        <begin position="662"/>
        <end position="672"/>
    </location>
</feature>
<feature type="compositionally biased region" description="Polar residues" evidence="5">
    <location>
        <begin position="632"/>
        <end position="648"/>
    </location>
</feature>
<feature type="compositionally biased region" description="Basic and acidic residues" evidence="5">
    <location>
        <begin position="1428"/>
        <end position="1438"/>
    </location>
</feature>
<feature type="compositionally biased region" description="Basic and acidic residues" evidence="5">
    <location>
        <begin position="1335"/>
        <end position="1346"/>
    </location>
</feature>
<feature type="compositionally biased region" description="Basic and acidic residues" evidence="5">
    <location>
        <begin position="406"/>
        <end position="416"/>
    </location>
</feature>
<feature type="compositionally biased region" description="Basic and acidic residues" evidence="5">
    <location>
        <begin position="537"/>
        <end position="548"/>
    </location>
</feature>
<feature type="compositionally biased region" description="Basic and acidic residues" evidence="5">
    <location>
        <begin position="1116"/>
        <end position="1145"/>
    </location>
</feature>
<feature type="compositionally biased region" description="Low complexity" evidence="5">
    <location>
        <begin position="1039"/>
        <end position="1050"/>
    </location>
</feature>
<feature type="compositionally biased region" description="Basic and acidic residues" evidence="5">
    <location>
        <begin position="943"/>
        <end position="952"/>
    </location>
</feature>
<feature type="compositionally biased region" description="Basic and acidic residues" evidence="5">
    <location>
        <begin position="342"/>
        <end position="355"/>
    </location>
</feature>
<dbReference type="InterPro" id="IPR013783">
    <property type="entry name" value="Ig-like_fold"/>
</dbReference>
<evidence type="ECO:0000259" key="7">
    <source>
        <dbReference type="PROSITE" id="PS50835"/>
    </source>
</evidence>
<evidence type="ECO:0000256" key="2">
    <source>
        <dbReference type="ARBA" id="ARBA00022729"/>
    </source>
</evidence>
<keyword evidence="4" id="KW-0325">Glycoprotein</keyword>
<feature type="compositionally biased region" description="Basic and acidic residues" evidence="5">
    <location>
        <begin position="1066"/>
        <end position="1095"/>
    </location>
</feature>
<keyword evidence="3 6" id="KW-0472">Membrane</keyword>
<protein>
    <submittedName>
        <fullName evidence="8">Clumping factor A-like isoform X2</fullName>
    </submittedName>
</protein>
<evidence type="ECO:0000256" key="1">
    <source>
        <dbReference type="ARBA" id="ARBA00004370"/>
    </source>
</evidence>
<evidence type="ECO:0000256" key="4">
    <source>
        <dbReference type="ARBA" id="ARBA00023180"/>
    </source>
</evidence>
<feature type="compositionally biased region" description="Basic and acidic residues" evidence="5">
    <location>
        <begin position="428"/>
        <end position="437"/>
    </location>
</feature>
<feature type="compositionally biased region" description="Basic and acidic residues" evidence="5">
    <location>
        <begin position="994"/>
        <end position="1003"/>
    </location>
</feature>
<feature type="compositionally biased region" description="Polar residues" evidence="5">
    <location>
        <begin position="418"/>
        <end position="427"/>
    </location>
</feature>
<feature type="compositionally biased region" description="Basic and acidic residues" evidence="5">
    <location>
        <begin position="257"/>
        <end position="271"/>
    </location>
</feature>
<feature type="compositionally biased region" description="Polar residues" evidence="5">
    <location>
        <begin position="527"/>
        <end position="536"/>
    </location>
</feature>
<feature type="compositionally biased region" description="Basic and acidic residues" evidence="5">
    <location>
        <begin position="1174"/>
        <end position="1204"/>
    </location>
</feature>
<dbReference type="InterPro" id="IPR007110">
    <property type="entry name" value="Ig-like_dom"/>
</dbReference>
<evidence type="ECO:0000256" key="3">
    <source>
        <dbReference type="ARBA" id="ARBA00023136"/>
    </source>
</evidence>
<reference evidence="8" key="1">
    <citation type="submission" date="2023-08" db="EMBL/GenBank/DDBJ databases">
        <authorList>
            <person name="Alioto T."/>
            <person name="Alioto T."/>
            <person name="Gomez Garrido J."/>
        </authorList>
    </citation>
    <scope>NUCLEOTIDE SEQUENCE</scope>
</reference>
<feature type="compositionally biased region" description="Basic and acidic residues" evidence="5">
    <location>
        <begin position="649"/>
        <end position="659"/>
    </location>
</feature>
<accession>A0AAV1H0F1</accession>
<keyword evidence="6" id="KW-1133">Transmembrane helix</keyword>
<dbReference type="EMBL" id="OY660881">
    <property type="protein sequence ID" value="CAJ1079505.1"/>
    <property type="molecule type" value="Genomic_DNA"/>
</dbReference>
<feature type="compositionally biased region" description="Polar residues" evidence="5">
    <location>
        <begin position="563"/>
        <end position="573"/>
    </location>
</feature>
<feature type="transmembrane region" description="Helical" evidence="6">
    <location>
        <begin position="6"/>
        <end position="25"/>
    </location>
</feature>
<dbReference type="PANTHER" id="PTHR12080:SF48">
    <property type="entry name" value="IMMUNOGLOBULIN SUBTYPE DOMAIN-CONTAINING PROTEIN"/>
    <property type="match status" value="1"/>
</dbReference>
<feature type="compositionally biased region" description="Basic and acidic residues" evidence="5">
    <location>
        <begin position="1269"/>
        <end position="1281"/>
    </location>
</feature>
<evidence type="ECO:0000256" key="5">
    <source>
        <dbReference type="SAM" id="MobiDB-lite"/>
    </source>
</evidence>
<dbReference type="GO" id="GO:0016020">
    <property type="term" value="C:membrane"/>
    <property type="evidence" value="ECO:0007669"/>
    <property type="project" value="UniProtKB-SubCell"/>
</dbReference>
<feature type="domain" description="Ig-like" evidence="7">
    <location>
        <begin position="773"/>
        <end position="854"/>
    </location>
</feature>
<feature type="compositionally biased region" description="Basic and acidic residues" evidence="5">
    <location>
        <begin position="1522"/>
        <end position="1532"/>
    </location>
</feature>
<feature type="transmembrane region" description="Helical" evidence="6">
    <location>
        <begin position="211"/>
        <end position="233"/>
    </location>
</feature>
<feature type="compositionally biased region" description="Low complexity" evidence="5">
    <location>
        <begin position="452"/>
        <end position="463"/>
    </location>
</feature>
<dbReference type="InterPro" id="IPR015631">
    <property type="entry name" value="CD2/SLAM_rcpt"/>
</dbReference>
<feature type="compositionally biased region" description="Basic and acidic residues" evidence="5">
    <location>
        <begin position="1015"/>
        <end position="1024"/>
    </location>
</feature>
<keyword evidence="6" id="KW-0812">Transmembrane</keyword>
<keyword evidence="9" id="KW-1185">Reference proteome</keyword>
<feature type="domain" description="Ig-like" evidence="7">
    <location>
        <begin position="118"/>
        <end position="199"/>
    </location>
</feature>
<dbReference type="Gene3D" id="2.60.40.10">
    <property type="entry name" value="Immunoglobulins"/>
    <property type="match status" value="4"/>
</dbReference>
<keyword evidence="2" id="KW-0732">Signal</keyword>
<evidence type="ECO:0000313" key="8">
    <source>
        <dbReference type="EMBL" id="CAJ1079505.1"/>
    </source>
</evidence>
<evidence type="ECO:0000313" key="9">
    <source>
        <dbReference type="Proteomes" id="UP001178508"/>
    </source>
</evidence>
<feature type="region of interest" description="Disordered" evidence="5">
    <location>
        <begin position="898"/>
        <end position="1665"/>
    </location>
</feature>
<feature type="region of interest" description="Disordered" evidence="5">
    <location>
        <begin position="243"/>
        <end position="672"/>
    </location>
</feature>
<organism evidence="8 9">
    <name type="scientific">Xyrichtys novacula</name>
    <name type="common">Pearly razorfish</name>
    <name type="synonym">Hemipteronotus novacula</name>
    <dbReference type="NCBI Taxonomy" id="13765"/>
    <lineage>
        <taxon>Eukaryota</taxon>
        <taxon>Metazoa</taxon>
        <taxon>Chordata</taxon>
        <taxon>Craniata</taxon>
        <taxon>Vertebrata</taxon>
        <taxon>Euteleostomi</taxon>
        <taxon>Actinopterygii</taxon>
        <taxon>Neopterygii</taxon>
        <taxon>Teleostei</taxon>
        <taxon>Neoteleostei</taxon>
        <taxon>Acanthomorphata</taxon>
        <taxon>Eupercaria</taxon>
        <taxon>Labriformes</taxon>
        <taxon>Labridae</taxon>
        <taxon>Xyrichtys</taxon>
    </lineage>
</organism>
<gene>
    <name evidence="8" type="ORF">XNOV1_A026390</name>
</gene>
<feature type="compositionally biased region" description="Basic and acidic residues" evidence="5">
    <location>
        <begin position="1645"/>
        <end position="1665"/>
    </location>
</feature>
<comment type="subcellular location">
    <subcellularLocation>
        <location evidence="1">Membrane</location>
    </subcellularLocation>
</comment>
<feature type="compositionally biased region" description="Basic and acidic residues" evidence="5">
    <location>
        <begin position="479"/>
        <end position="508"/>
    </location>
</feature>
<sequence length="1665" mass="181268">MAGFYFLAYFICTSCLVAGQPIYVLKGTGGHLRPVLPGQPNALLWTHNGNIVVEFDGSEQQVYSPYEDRITLDWHSAELNIHDLRFRDSGVYELEVDINNHLHASKYELAVIDKVPMPKVSCEMNKDSTSDTPDIKATLLCSAESRTPESLMKFEWRSGKQEKLQSGPKLEIPLGDKDNEEKYSCFVSNPLSSEEATFTAKECYNAEGSSGALAVCISVILLLVIAVVGSIWYCRRRKKACFQSNDPEKQSPTADTESDKNTAQDREKEPLLGDNETPPSPRPGNVREKIKKIENMEKINKMNDPDERAPPERNRGSERGRGVNGNPGFTLTKVEQPPQQDPNHHDADKPEETAKSEVLPSESSDLQKFNRPDLDGEPDESDEDKHTNLVSTALSPGGEQPPQPDPNRHDADKPEETPTITVLSSDSSDPKETKETDPAGSESDIDERKKTPTTPSLGSTSSLDQSHHADIIKAGGDLDQEKGPQKEEDQDQKGLDKDTAQSDGDKSSLEAVSPVSSPGPADCLPSDDNTTLNDNTGPRKEEEISKEEQNEEAEADQVLRGTVSGSDSSGSWQNEDESSKSSEEETSSTPDQKDQDMGIRDCVKDNESGDKIPSPAESQNLDSTKETEEPENNGSSEKSPETPQMNPNQEKENQSKQDLNESEGQTSEAGTVAGQSINVLKGTGGHLRPDLPGQPNTILWKHNGNKVVEFDGSEQQVYSPYEDRITLDWHSAELDIHDLRFTDSGVYELEVDINNRLHASQYELAVIDKVPMPKVSCEMNKDSTSDTPDIKAMLLCSAESSTPESLIKFEWRSGKQEKLQLGPKLEIPLGDKDDEEKYSCSVSNPVSSEKATFTAKECYNGQDSTVVLAVCISVILLLLIAVAVVVILFRRKKACFASKQSNDPEKQSPAADTGSDGYKAQHEEERPLIEDSATSSLPRPGHVRGEVKRIDKLTVPGYRAPTEKNTGPERGRSVHGNPGSPPTKVEQPPQPDPNCHDADKPEETPMITVLSSDSSDPKETKETDPAGSESDIDERKKTPTTPSLGSTSSLDQSHHADITKAGGDLDQEKGPKKEEDQDQKGLDKDTAQDDGDKPSFEAVSPVSSPGPADCLPSNDDLTRNDPAEPCKEEENSKEGSENVIDEPKEPPTTPSLGSTSSLDRSNHADITGADGDLDQEKEPQKKEEDLVQKGLDKETAQGDGDKPSLEAVSSVSSPGPADCLPSDDNTTLNNNTGPRKEEENSKEEGDRDEHKNPESATTEVEPLHQQYPNHHDADKPEENAEIKVSTSNSPDSEETTEPDPADELDKSVEDEHKNLSTVSTAPSPGGEQLHQQDTNYHDVNKPEETPAIKVPPSDSSDPNVIPSDESVEDERSALRSPGYVKDEVKRIDKITVPGEQAPPERNTERGSNEHGNPGSPSTEDEQPPQQDPNRHAAHKLEETANIEVPSSDSSSSQEIDEQDPAVSMSVSDKPDEGEEALAAQEIAENSPPAQPESPTPEQNEEPEADQVLGETVSGSDSSGSQQDKDESSKSSEEDTPSSPDQKDQDTMVNKQDSTAPKKETQEPVSPAENKRASVNDNESNDKIPSPAESQNLDSTIKTEEPVNTDPLGKSIDTPQMNPVQEKENQSGEDLNESKGQTSEAGTGEGKTDAEVKETPKSNGENRSED</sequence>
<dbReference type="InterPro" id="IPR036179">
    <property type="entry name" value="Ig-like_dom_sf"/>
</dbReference>
<feature type="compositionally biased region" description="Basic and acidic residues" evidence="5">
    <location>
        <begin position="591"/>
        <end position="610"/>
    </location>
</feature>
<feature type="transmembrane region" description="Helical" evidence="6">
    <location>
        <begin position="866"/>
        <end position="889"/>
    </location>
</feature>
<feature type="compositionally biased region" description="Basic and acidic residues" evidence="5">
    <location>
        <begin position="285"/>
        <end position="321"/>
    </location>
</feature>
<feature type="compositionally biased region" description="Basic and acidic residues" evidence="5">
    <location>
        <begin position="1380"/>
        <end position="1389"/>
    </location>
</feature>
<proteinExistence type="predicted"/>
<dbReference type="PROSITE" id="PS50835">
    <property type="entry name" value="IG_LIKE"/>
    <property type="match status" value="2"/>
</dbReference>
<name>A0AAV1H0F1_XYRNO</name>
<evidence type="ECO:0000256" key="6">
    <source>
        <dbReference type="SAM" id="Phobius"/>
    </source>
</evidence>
<feature type="compositionally biased region" description="Basic and acidic residues" evidence="5">
    <location>
        <begin position="1234"/>
        <end position="1253"/>
    </location>
</feature>
<feature type="compositionally biased region" description="Basic and acidic residues" evidence="5">
    <location>
        <begin position="919"/>
        <end position="929"/>
    </location>
</feature>
<dbReference type="Proteomes" id="UP001178508">
    <property type="component" value="Chromosome 18"/>
</dbReference>